<feature type="domain" description="LysM" evidence="2">
    <location>
        <begin position="27"/>
        <end position="71"/>
    </location>
</feature>
<gene>
    <name evidence="3" type="ORF">EAT49_18070</name>
</gene>
<evidence type="ECO:0000313" key="3">
    <source>
        <dbReference type="EMBL" id="ROT97715.1"/>
    </source>
</evidence>
<dbReference type="Pfam" id="PF01476">
    <property type="entry name" value="LysM"/>
    <property type="match status" value="2"/>
</dbReference>
<dbReference type="InterPro" id="IPR043856">
    <property type="entry name" value="DUF5818"/>
</dbReference>
<sequence length="205" mass="21185">MRRATPLLGLCLVIGTGPAGAEGVCGDTYRVKPGDRLADIADTCGVPLAQLYELNVIASPSGLSPGAVLRLRPGEPATNGHEVRPGDTVRSVAELHDVSVPALLAENGLDPTPELVPGMELIIPGDDGAPPEEDGGRVLTGTISRGVECPILTTAEGTVWSLAGEIPQEAMGREARVTGTLAEMSFCMQGDGTLNVEQVELPEAE</sequence>
<dbReference type="AlphaFoldDB" id="A0A3N2QRR5"/>
<organism evidence="3 4">
    <name type="scientific">Histidinibacterium lentulum</name>
    <dbReference type="NCBI Taxonomy" id="2480588"/>
    <lineage>
        <taxon>Bacteria</taxon>
        <taxon>Pseudomonadati</taxon>
        <taxon>Pseudomonadota</taxon>
        <taxon>Alphaproteobacteria</taxon>
        <taxon>Rhodobacterales</taxon>
        <taxon>Paracoccaceae</taxon>
        <taxon>Histidinibacterium</taxon>
    </lineage>
</organism>
<evidence type="ECO:0000313" key="4">
    <source>
        <dbReference type="Proteomes" id="UP000268016"/>
    </source>
</evidence>
<feature type="signal peptide" evidence="1">
    <location>
        <begin position="1"/>
        <end position="21"/>
    </location>
</feature>
<dbReference type="PANTHER" id="PTHR33734">
    <property type="entry name" value="LYSM DOMAIN-CONTAINING GPI-ANCHORED PROTEIN 2"/>
    <property type="match status" value="1"/>
</dbReference>
<dbReference type="SUPFAM" id="SSF54106">
    <property type="entry name" value="LysM domain"/>
    <property type="match status" value="2"/>
</dbReference>
<dbReference type="Gene3D" id="3.10.350.10">
    <property type="entry name" value="LysM domain"/>
    <property type="match status" value="2"/>
</dbReference>
<keyword evidence="4" id="KW-1185">Reference proteome</keyword>
<dbReference type="OrthoDB" id="7404821at2"/>
<dbReference type="InterPro" id="IPR036779">
    <property type="entry name" value="LysM_dom_sf"/>
</dbReference>
<feature type="domain" description="LysM" evidence="2">
    <location>
        <begin position="79"/>
        <end position="123"/>
    </location>
</feature>
<dbReference type="SMART" id="SM00257">
    <property type="entry name" value="LysM"/>
    <property type="match status" value="2"/>
</dbReference>
<dbReference type="CDD" id="cd00118">
    <property type="entry name" value="LysM"/>
    <property type="match status" value="2"/>
</dbReference>
<evidence type="ECO:0000259" key="2">
    <source>
        <dbReference type="PROSITE" id="PS51782"/>
    </source>
</evidence>
<dbReference type="PANTHER" id="PTHR33734:SF22">
    <property type="entry name" value="MEMBRANE-BOUND LYTIC MUREIN TRANSGLYCOSYLASE D"/>
    <property type="match status" value="1"/>
</dbReference>
<dbReference type="PROSITE" id="PS51782">
    <property type="entry name" value="LYSM"/>
    <property type="match status" value="2"/>
</dbReference>
<accession>A0A3N2QRR5</accession>
<dbReference type="EMBL" id="RDRB01000011">
    <property type="protein sequence ID" value="ROT97715.1"/>
    <property type="molecule type" value="Genomic_DNA"/>
</dbReference>
<name>A0A3N2QRR5_9RHOB</name>
<evidence type="ECO:0000256" key="1">
    <source>
        <dbReference type="SAM" id="SignalP"/>
    </source>
</evidence>
<proteinExistence type="predicted"/>
<reference evidence="3 4" key="1">
    <citation type="submission" date="2018-10" db="EMBL/GenBank/DDBJ databases">
        <title>Histidinibacterium lentulum gen. nov., sp. nov., a marine bacterium from the culture broth of Picochlorum sp. 122.</title>
        <authorList>
            <person name="Wang G."/>
        </authorList>
    </citation>
    <scope>NUCLEOTIDE SEQUENCE [LARGE SCALE GENOMIC DNA]</scope>
    <source>
        <strain evidence="3 4">B17</strain>
    </source>
</reference>
<dbReference type="RefSeq" id="WP_123643718.1">
    <property type="nucleotide sequence ID" value="NZ_ML119091.1"/>
</dbReference>
<keyword evidence="1" id="KW-0732">Signal</keyword>
<dbReference type="Proteomes" id="UP000268016">
    <property type="component" value="Unassembled WGS sequence"/>
</dbReference>
<comment type="caution">
    <text evidence="3">The sequence shown here is derived from an EMBL/GenBank/DDBJ whole genome shotgun (WGS) entry which is preliminary data.</text>
</comment>
<dbReference type="Pfam" id="PF19135">
    <property type="entry name" value="DUF5818"/>
    <property type="match status" value="1"/>
</dbReference>
<feature type="chain" id="PRO_5018250671" evidence="1">
    <location>
        <begin position="22"/>
        <end position="205"/>
    </location>
</feature>
<protein>
    <submittedName>
        <fullName evidence="3">LysM domain-containing protein</fullName>
    </submittedName>
</protein>
<dbReference type="InterPro" id="IPR018392">
    <property type="entry name" value="LysM"/>
</dbReference>